<dbReference type="CDD" id="cd09876">
    <property type="entry name" value="PIN_Nob1-like"/>
    <property type="match status" value="1"/>
</dbReference>
<keyword evidence="6 8" id="KW-0862">Zinc</keyword>
<feature type="compositionally biased region" description="Basic and acidic residues" evidence="10">
    <location>
        <begin position="164"/>
        <end position="178"/>
    </location>
</feature>
<dbReference type="InterPro" id="IPR039907">
    <property type="entry name" value="NOB1"/>
</dbReference>
<dbReference type="SUPFAM" id="SSF144206">
    <property type="entry name" value="NOB1 zinc finger-like"/>
    <property type="match status" value="1"/>
</dbReference>
<dbReference type="GeneID" id="7837736"/>
<name>Q245N9_TETTS</name>
<dbReference type="FunCoup" id="Q245N9">
    <property type="interactions" value="532"/>
</dbReference>
<dbReference type="InterPro" id="IPR033411">
    <property type="entry name" value="Ribonuclease_PIN"/>
</dbReference>
<keyword evidence="3" id="KW-0540">Nuclease</keyword>
<feature type="region of interest" description="Disordered" evidence="10">
    <location>
        <begin position="155"/>
        <end position="283"/>
    </location>
</feature>
<evidence type="ECO:0000256" key="3">
    <source>
        <dbReference type="ARBA" id="ARBA00022722"/>
    </source>
</evidence>
<protein>
    <submittedName>
        <fullName evidence="13">Nin one-binding Zn-ribbon-like protein</fullName>
    </submittedName>
</protein>
<dbReference type="PANTHER" id="PTHR12814">
    <property type="entry name" value="RNA-BINDING PROTEIN NOB1"/>
    <property type="match status" value="1"/>
</dbReference>
<dbReference type="GO" id="GO:0016787">
    <property type="term" value="F:hydrolase activity"/>
    <property type="evidence" value="ECO:0007669"/>
    <property type="project" value="UniProtKB-KW"/>
</dbReference>
<dbReference type="InterPro" id="IPR036283">
    <property type="entry name" value="NOB1_Zf-like_sf"/>
</dbReference>
<dbReference type="PIRSF" id="PIRSF037125">
    <property type="entry name" value="D-site_20S_pre-rRNA_nuclease"/>
    <property type="match status" value="1"/>
</dbReference>
<gene>
    <name evidence="13" type="ORF">TTHERM_00247100</name>
</gene>
<dbReference type="HOGENOM" id="CLU_024666_2_0_1"/>
<feature type="binding site" evidence="9">
    <location>
        <position position="347"/>
    </location>
    <ligand>
        <name>Zn(2+)</name>
        <dbReference type="ChEBI" id="CHEBI:29105"/>
    </ligand>
</feature>
<accession>Q245N9</accession>
<dbReference type="KEGG" id="tet:TTHERM_00247100"/>
<comment type="similarity">
    <text evidence="2 8">Belongs to the NOB1 family.</text>
</comment>
<dbReference type="eggNOG" id="KOG2463">
    <property type="taxonomic scope" value="Eukaryota"/>
</dbReference>
<evidence type="ECO:0000256" key="7">
    <source>
        <dbReference type="ARBA" id="ARBA00023242"/>
    </source>
</evidence>
<dbReference type="Gene3D" id="6.20.210.10">
    <property type="entry name" value="Nin one binding (NOB1), Zn-ribbon-like"/>
    <property type="match status" value="1"/>
</dbReference>
<dbReference type="RefSeq" id="XP_001023839.1">
    <property type="nucleotide sequence ID" value="XM_001023839.3"/>
</dbReference>
<evidence type="ECO:0000256" key="6">
    <source>
        <dbReference type="ARBA" id="ARBA00022833"/>
    </source>
</evidence>
<dbReference type="STRING" id="312017.Q245N9"/>
<dbReference type="InParanoid" id="Q245N9"/>
<dbReference type="OMA" id="DYAMQNT"/>
<dbReference type="InterPro" id="IPR017117">
    <property type="entry name" value="Nob1_euk"/>
</dbReference>
<feature type="compositionally biased region" description="Basic and acidic residues" evidence="10">
    <location>
        <begin position="235"/>
        <end position="263"/>
    </location>
</feature>
<feature type="binding site" evidence="9">
    <location>
        <position position="362"/>
    </location>
    <ligand>
        <name>Zn(2+)</name>
        <dbReference type="ChEBI" id="CHEBI:29105"/>
    </ligand>
</feature>
<evidence type="ECO:0000256" key="5">
    <source>
        <dbReference type="ARBA" id="ARBA00022801"/>
    </source>
</evidence>
<dbReference type="GO" id="GO:0031981">
    <property type="term" value="C:nuclear lumen"/>
    <property type="evidence" value="ECO:0007669"/>
    <property type="project" value="UniProtKB-ARBA"/>
</dbReference>
<organism evidence="13 14">
    <name type="scientific">Tetrahymena thermophila (strain SB210)</name>
    <dbReference type="NCBI Taxonomy" id="312017"/>
    <lineage>
        <taxon>Eukaryota</taxon>
        <taxon>Sar</taxon>
        <taxon>Alveolata</taxon>
        <taxon>Ciliophora</taxon>
        <taxon>Intramacronucleata</taxon>
        <taxon>Oligohymenophorea</taxon>
        <taxon>Hymenostomatida</taxon>
        <taxon>Tetrahymenina</taxon>
        <taxon>Tetrahymenidae</taxon>
        <taxon>Tetrahymena</taxon>
    </lineage>
</organism>
<keyword evidence="5" id="KW-0378">Hydrolase</keyword>
<feature type="binding site" evidence="9">
    <location>
        <position position="350"/>
    </location>
    <ligand>
        <name>Zn(2+)</name>
        <dbReference type="ChEBI" id="CHEBI:29105"/>
    </ligand>
</feature>
<dbReference type="GO" id="GO:0004521">
    <property type="term" value="F:RNA endonuclease activity"/>
    <property type="evidence" value="ECO:0007669"/>
    <property type="project" value="UniProtKB-UniRule"/>
</dbReference>
<evidence type="ECO:0000256" key="2">
    <source>
        <dbReference type="ARBA" id="ARBA00005858"/>
    </source>
</evidence>
<evidence type="ECO:0000259" key="11">
    <source>
        <dbReference type="Pfam" id="PF08772"/>
    </source>
</evidence>
<evidence type="ECO:0000256" key="10">
    <source>
        <dbReference type="SAM" id="MobiDB-lite"/>
    </source>
</evidence>
<keyword evidence="14" id="KW-1185">Reference proteome</keyword>
<dbReference type="AlphaFoldDB" id="Q245N9"/>
<comment type="subcellular location">
    <subcellularLocation>
        <location evidence="1">Nucleus</location>
    </subcellularLocation>
</comment>
<feature type="domain" description="Ribonuclease PIN" evidence="12">
    <location>
        <begin position="30"/>
        <end position="117"/>
    </location>
</feature>
<keyword evidence="4 8" id="KW-0479">Metal-binding</keyword>
<dbReference type="GO" id="GO:0030490">
    <property type="term" value="P:maturation of SSU-rRNA"/>
    <property type="evidence" value="ECO:0007669"/>
    <property type="project" value="TreeGrafter"/>
</dbReference>
<keyword evidence="7 8" id="KW-0539">Nucleus</keyword>
<evidence type="ECO:0000256" key="9">
    <source>
        <dbReference type="PIRSR" id="PIRSR037125-1"/>
    </source>
</evidence>
<proteinExistence type="inferred from homology"/>
<evidence type="ECO:0000256" key="8">
    <source>
        <dbReference type="PIRNR" id="PIRNR037125"/>
    </source>
</evidence>
<feature type="binding site" evidence="9">
    <location>
        <position position="365"/>
    </location>
    <ligand>
        <name>Zn(2+)</name>
        <dbReference type="ChEBI" id="CHEBI:29105"/>
    </ligand>
</feature>
<dbReference type="Gene3D" id="3.40.50.1010">
    <property type="entry name" value="5'-nuclease"/>
    <property type="match status" value="1"/>
</dbReference>
<feature type="compositionally biased region" description="Acidic residues" evidence="10">
    <location>
        <begin position="272"/>
        <end position="281"/>
    </location>
</feature>
<dbReference type="PANTHER" id="PTHR12814:SF2">
    <property type="entry name" value="RNA-BINDING PROTEIN NOB1"/>
    <property type="match status" value="1"/>
</dbReference>
<feature type="region of interest" description="Disordered" evidence="10">
    <location>
        <begin position="1"/>
        <end position="25"/>
    </location>
</feature>
<feature type="compositionally biased region" description="Acidic residues" evidence="10">
    <location>
        <begin position="179"/>
        <end position="192"/>
    </location>
</feature>
<dbReference type="InterPro" id="IPR014881">
    <property type="entry name" value="NOB1_Zn-bd"/>
</dbReference>
<evidence type="ECO:0000256" key="1">
    <source>
        <dbReference type="ARBA" id="ARBA00004123"/>
    </source>
</evidence>
<dbReference type="FunFam" id="3.40.50.1010:FF:000020">
    <property type="entry name" value="20S-pre-rRNA D-site endonuclease NOB1"/>
    <property type="match status" value="1"/>
</dbReference>
<evidence type="ECO:0000313" key="14">
    <source>
        <dbReference type="Proteomes" id="UP000009168"/>
    </source>
</evidence>
<dbReference type="Pfam" id="PF17146">
    <property type="entry name" value="PIN_6"/>
    <property type="match status" value="1"/>
</dbReference>
<dbReference type="GO" id="GO:0046872">
    <property type="term" value="F:metal ion binding"/>
    <property type="evidence" value="ECO:0007669"/>
    <property type="project" value="UniProtKB-UniRule"/>
</dbReference>
<dbReference type="Pfam" id="PF08772">
    <property type="entry name" value="Zn_ribbon_NOB1"/>
    <property type="match status" value="1"/>
</dbReference>
<dbReference type="OrthoDB" id="306888at2759"/>
<evidence type="ECO:0000313" key="13">
    <source>
        <dbReference type="EMBL" id="EAS03594.1"/>
    </source>
</evidence>
<dbReference type="Proteomes" id="UP000009168">
    <property type="component" value="Unassembled WGS sequence"/>
</dbReference>
<evidence type="ECO:0000259" key="12">
    <source>
        <dbReference type="Pfam" id="PF17146"/>
    </source>
</evidence>
<reference evidence="14" key="1">
    <citation type="journal article" date="2006" name="PLoS Biol.">
        <title>Macronuclear genome sequence of the ciliate Tetrahymena thermophila, a model eukaryote.</title>
        <authorList>
            <person name="Eisen J.A."/>
            <person name="Coyne R.S."/>
            <person name="Wu M."/>
            <person name="Wu D."/>
            <person name="Thiagarajan M."/>
            <person name="Wortman J.R."/>
            <person name="Badger J.H."/>
            <person name="Ren Q."/>
            <person name="Amedeo P."/>
            <person name="Jones K.M."/>
            <person name="Tallon L.J."/>
            <person name="Delcher A.L."/>
            <person name="Salzberg S.L."/>
            <person name="Silva J.C."/>
            <person name="Haas B.J."/>
            <person name="Majoros W.H."/>
            <person name="Farzad M."/>
            <person name="Carlton J.M."/>
            <person name="Smith R.K. Jr."/>
            <person name="Garg J."/>
            <person name="Pearlman R.E."/>
            <person name="Karrer K.M."/>
            <person name="Sun L."/>
            <person name="Manning G."/>
            <person name="Elde N.C."/>
            <person name="Turkewitz A.P."/>
            <person name="Asai D.J."/>
            <person name="Wilkes D.E."/>
            <person name="Wang Y."/>
            <person name="Cai H."/>
            <person name="Collins K."/>
            <person name="Stewart B.A."/>
            <person name="Lee S.R."/>
            <person name="Wilamowska K."/>
            <person name="Weinberg Z."/>
            <person name="Ruzzo W.L."/>
            <person name="Wloga D."/>
            <person name="Gaertig J."/>
            <person name="Frankel J."/>
            <person name="Tsao C.-C."/>
            <person name="Gorovsky M.A."/>
            <person name="Keeling P.J."/>
            <person name="Waller R.F."/>
            <person name="Patron N.J."/>
            <person name="Cherry J.M."/>
            <person name="Stover N.A."/>
            <person name="Krieger C.J."/>
            <person name="del Toro C."/>
            <person name="Ryder H.F."/>
            <person name="Williamson S.C."/>
            <person name="Barbeau R.A."/>
            <person name="Hamilton E.P."/>
            <person name="Orias E."/>
        </authorList>
    </citation>
    <scope>NUCLEOTIDE SEQUENCE [LARGE SCALE GENOMIC DNA]</scope>
    <source>
        <strain evidence="14">SB210</strain>
    </source>
</reference>
<feature type="domain" description="Nin one binding (NOB1) Zn-ribbon-like" evidence="11">
    <location>
        <begin position="337"/>
        <end position="408"/>
    </location>
</feature>
<evidence type="ECO:0000256" key="4">
    <source>
        <dbReference type="ARBA" id="ARBA00022723"/>
    </source>
</evidence>
<dbReference type="EMBL" id="GG662474">
    <property type="protein sequence ID" value="EAS03594.1"/>
    <property type="molecule type" value="Genomic_DNA"/>
</dbReference>
<dbReference type="GO" id="GO:0005737">
    <property type="term" value="C:cytoplasm"/>
    <property type="evidence" value="ECO:0007669"/>
    <property type="project" value="UniProtKB-ARBA"/>
</dbReference>
<sequence length="488" mass="56189">MWDQDIIADNRNDNSNSDQNNKDQTKKPVLVLDTNAFIKCLDLQSLYNKYDLYTTQEVKFEIRDKKAREKFLTLPFDILVKDPSKTAVAAVRKFATTTGDIASLSSVDINVIALCYTFAEENKTADLLRKEPPEIKEAFAQKNVQDGLESLTLEEQQQNQNQEQKQEQGEQKELKEDSNENQDNDEDYEDDDQEKKDDKDDDDGWNVVPVKEKKKVISKPKNEFGTGWNFVGPKTNEEKQQQTQEKENVEGEQNKEAVQEQKNQKPKKQKDEESDDEDDGEGWINTENIHLYKEQGNQKLENTGSQIGVSILTADFAMQNVALQMGIPLVSIDGMLITRAKRFILECFGCQHLCKEMTKKFCPKCKNPTLLKVSCSFEADGSIKLYRKKGFKLNTAGFIYSIPKPQIGKQANNIVLREDDLLKGNKLTQCKIAQKQQEKEFSRNMLEFENGFTLDDIKHKQHHNHNLEFGYGRLNPNNVSQMKRHKRK</sequence>
<dbReference type="GO" id="GO:0030688">
    <property type="term" value="C:preribosome, small subunit precursor"/>
    <property type="evidence" value="ECO:0007669"/>
    <property type="project" value="TreeGrafter"/>
</dbReference>
<feature type="region of interest" description="Disordered" evidence="10">
    <location>
        <begin position="467"/>
        <end position="488"/>
    </location>
</feature>